<dbReference type="GO" id="GO:0008180">
    <property type="term" value="C:COP9 signalosome"/>
    <property type="evidence" value="ECO:0007669"/>
    <property type="project" value="UniProtKB-KW"/>
</dbReference>
<dbReference type="PANTHER" id="PTHR14145:SF2">
    <property type="entry name" value="COP9 SIGNALOSOME COMPLEX SUBUNIT 1"/>
    <property type="match status" value="1"/>
</dbReference>
<dbReference type="GO" id="GO:0005737">
    <property type="term" value="C:cytoplasm"/>
    <property type="evidence" value="ECO:0007669"/>
    <property type="project" value="UniProtKB-SubCell"/>
</dbReference>
<evidence type="ECO:0000313" key="8">
    <source>
        <dbReference type="Proteomes" id="UP000287651"/>
    </source>
</evidence>
<evidence type="ECO:0000256" key="1">
    <source>
        <dbReference type="ARBA" id="ARBA00004123"/>
    </source>
</evidence>
<reference evidence="7 8" key="1">
    <citation type="journal article" date="2014" name="Agronomy (Basel)">
        <title>A Draft Genome Sequence for Ensete ventricosum, the Drought-Tolerant Tree Against Hunger.</title>
        <authorList>
            <person name="Harrison J."/>
            <person name="Moore K.A."/>
            <person name="Paszkiewicz K."/>
            <person name="Jones T."/>
            <person name="Grant M."/>
            <person name="Ambacheew D."/>
            <person name="Muzemil S."/>
            <person name="Studholme D.J."/>
        </authorList>
    </citation>
    <scope>NUCLEOTIDE SEQUENCE [LARGE SCALE GENOMIC DNA]</scope>
</reference>
<dbReference type="PANTHER" id="PTHR14145">
    <property type="entry name" value="26S PROTESOME SUBUNIT 6"/>
    <property type="match status" value="1"/>
</dbReference>
<dbReference type="Gene3D" id="1.25.40.570">
    <property type="match status" value="1"/>
</dbReference>
<sequence>MDGGDEGVVVAPMGDESMCSNGGAVADPRGPPASSGKAAAGGGEQMDLEAYVALYAGRTRVSRLLFIAERCGNEGMQLEALRMAHDEIKKREDSHLYREVIAKIGGRLGPQYALDQTWVDLVDRRAEVRKEKLENELNAYKVPYAFLLFS</sequence>
<gene>
    <name evidence="7" type="ORF">B296_00056510</name>
</gene>
<accession>A0A426XUZ8</accession>
<dbReference type="EMBL" id="AMZH03017230">
    <property type="protein sequence ID" value="RRT43337.1"/>
    <property type="molecule type" value="Genomic_DNA"/>
</dbReference>
<dbReference type="InterPro" id="IPR019585">
    <property type="entry name" value="Rpn7/CSN1"/>
</dbReference>
<keyword evidence="5" id="KW-0539">Nucleus</keyword>
<evidence type="ECO:0000256" key="6">
    <source>
        <dbReference type="SAM" id="MobiDB-lite"/>
    </source>
</evidence>
<feature type="region of interest" description="Disordered" evidence="6">
    <location>
        <begin position="19"/>
        <end position="41"/>
    </location>
</feature>
<evidence type="ECO:0000256" key="2">
    <source>
        <dbReference type="ARBA" id="ARBA00004496"/>
    </source>
</evidence>
<keyword evidence="3" id="KW-0963">Cytoplasm</keyword>
<evidence type="ECO:0000256" key="5">
    <source>
        <dbReference type="ARBA" id="ARBA00023242"/>
    </source>
</evidence>
<name>A0A426XUZ8_ENSVE</name>
<keyword evidence="4" id="KW-0736">Signalosome</keyword>
<comment type="subcellular location">
    <subcellularLocation>
        <location evidence="2">Cytoplasm</location>
    </subcellularLocation>
    <subcellularLocation>
        <location evidence="1">Nucleus</location>
    </subcellularLocation>
</comment>
<organism evidence="7 8">
    <name type="scientific">Ensete ventricosum</name>
    <name type="common">Abyssinian banana</name>
    <name type="synonym">Musa ensete</name>
    <dbReference type="NCBI Taxonomy" id="4639"/>
    <lineage>
        <taxon>Eukaryota</taxon>
        <taxon>Viridiplantae</taxon>
        <taxon>Streptophyta</taxon>
        <taxon>Embryophyta</taxon>
        <taxon>Tracheophyta</taxon>
        <taxon>Spermatophyta</taxon>
        <taxon>Magnoliopsida</taxon>
        <taxon>Liliopsida</taxon>
        <taxon>Zingiberales</taxon>
        <taxon>Musaceae</taxon>
        <taxon>Ensete</taxon>
    </lineage>
</organism>
<comment type="caution">
    <text evidence="7">The sequence shown here is derived from an EMBL/GenBank/DDBJ whole genome shotgun (WGS) entry which is preliminary data.</text>
</comment>
<protein>
    <submittedName>
        <fullName evidence="7">Uncharacterized protein</fullName>
    </submittedName>
</protein>
<evidence type="ECO:0000256" key="4">
    <source>
        <dbReference type="ARBA" id="ARBA00022790"/>
    </source>
</evidence>
<dbReference type="Proteomes" id="UP000287651">
    <property type="component" value="Unassembled WGS sequence"/>
</dbReference>
<evidence type="ECO:0000256" key="3">
    <source>
        <dbReference type="ARBA" id="ARBA00022490"/>
    </source>
</evidence>
<evidence type="ECO:0000313" key="7">
    <source>
        <dbReference type="EMBL" id="RRT43337.1"/>
    </source>
</evidence>
<dbReference type="AlphaFoldDB" id="A0A426XUZ8"/>
<proteinExistence type="predicted"/>